<accession>A0A6M3JUV8</accession>
<reference evidence="1" key="1">
    <citation type="submission" date="2020-03" db="EMBL/GenBank/DDBJ databases">
        <title>The deep terrestrial virosphere.</title>
        <authorList>
            <person name="Holmfeldt K."/>
            <person name="Nilsson E."/>
            <person name="Simone D."/>
            <person name="Lopez-Fernandez M."/>
            <person name="Wu X."/>
            <person name="de Brujin I."/>
            <person name="Lundin D."/>
            <person name="Andersson A."/>
            <person name="Bertilsson S."/>
            <person name="Dopson M."/>
        </authorList>
    </citation>
    <scope>NUCLEOTIDE SEQUENCE</scope>
    <source>
        <strain evidence="1">MM415A02192</strain>
    </source>
</reference>
<proteinExistence type="predicted"/>
<dbReference type="EMBL" id="MT142058">
    <property type="protein sequence ID" value="QJA73859.1"/>
    <property type="molecule type" value="Genomic_DNA"/>
</dbReference>
<gene>
    <name evidence="1" type="ORF">MM415A02192_0007</name>
</gene>
<evidence type="ECO:0000313" key="1">
    <source>
        <dbReference type="EMBL" id="QJA73859.1"/>
    </source>
</evidence>
<sequence>MKLLSVTLILIFIAACLITASLIPREPPLKAEVVVLRQDIQRFESRLTKWETDYRNVKGAMDIYTSRKAGRGE</sequence>
<name>A0A6M3JUV8_9ZZZZ</name>
<organism evidence="1">
    <name type="scientific">viral metagenome</name>
    <dbReference type="NCBI Taxonomy" id="1070528"/>
    <lineage>
        <taxon>unclassified sequences</taxon>
        <taxon>metagenomes</taxon>
        <taxon>organismal metagenomes</taxon>
    </lineage>
</organism>
<dbReference type="AlphaFoldDB" id="A0A6M3JUV8"/>
<dbReference type="PROSITE" id="PS51257">
    <property type="entry name" value="PROKAR_LIPOPROTEIN"/>
    <property type="match status" value="1"/>
</dbReference>
<protein>
    <submittedName>
        <fullName evidence="1">Uncharacterized protein</fullName>
    </submittedName>
</protein>